<feature type="region of interest" description="Disordered" evidence="2">
    <location>
        <begin position="595"/>
        <end position="614"/>
    </location>
</feature>
<dbReference type="OrthoDB" id="537202at2759"/>
<proteinExistence type="predicted"/>
<keyword evidence="1" id="KW-0175">Coiled coil</keyword>
<dbReference type="EMBL" id="CM008966">
    <property type="protein sequence ID" value="PNW83233.1"/>
    <property type="molecule type" value="Genomic_DNA"/>
</dbReference>
<dbReference type="KEGG" id="cre:CHLRE_05g234350v5"/>
<gene>
    <name evidence="3" type="ORF">CHLRE_05g234350v5</name>
</gene>
<dbReference type="HOGENOM" id="CLU_445079_0_0_1"/>
<organism evidence="3 4">
    <name type="scientific">Chlamydomonas reinhardtii</name>
    <name type="common">Chlamydomonas smithii</name>
    <dbReference type="NCBI Taxonomy" id="3055"/>
    <lineage>
        <taxon>Eukaryota</taxon>
        <taxon>Viridiplantae</taxon>
        <taxon>Chlorophyta</taxon>
        <taxon>core chlorophytes</taxon>
        <taxon>Chlorophyceae</taxon>
        <taxon>CS clade</taxon>
        <taxon>Chlamydomonadales</taxon>
        <taxon>Chlamydomonadaceae</taxon>
        <taxon>Chlamydomonas</taxon>
    </lineage>
</organism>
<accession>A8JG48</accession>
<dbReference type="RefSeq" id="XP_001702185.1">
    <property type="nucleotide sequence ID" value="XM_001702133.2"/>
</dbReference>
<dbReference type="PaxDb" id="3055-EDO97116"/>
<evidence type="ECO:0008006" key="5">
    <source>
        <dbReference type="Google" id="ProtNLM"/>
    </source>
</evidence>
<dbReference type="Proteomes" id="UP000006906">
    <property type="component" value="Chromosome 5"/>
</dbReference>
<dbReference type="Gramene" id="PNW83233">
    <property type="protein sequence ID" value="PNW83233"/>
    <property type="gene ID" value="CHLRE_05g234350v5"/>
</dbReference>
<keyword evidence="4" id="KW-1185">Reference proteome</keyword>
<dbReference type="InParanoid" id="A8JG48"/>
<dbReference type="AlphaFoldDB" id="A8JG48"/>
<sequence>MLERISSQGSEHVKGKGPKGFQVFGGGTGVKRNHAAVAFHVVISELRAELLSCKQLHAGVPCTLLWVRGDTVHVTEDSVGQTVLSWSDTYFSQMVTLQAGSHGYKPKDCKFKVQQRGKTIAKTALVDLSKYCSEVGLAKEQSVAVPLQPVGTLYFVVSTAPAADQQGGPPLDTAASQNSMLTDGRPSYSLPSAAAAAGDSGYGAAGGSSQYSALASKYSGGVAAAAGAAAAGAAGAGYRVSGAGAEGDRPSNTRSSAGGGRPGANPKKDAPEDESLSSFFRRKKGPSKAPPALVTPSVAAPGPAPASGGGTPIGTGPLSSGSAKQLLRKTESARASPSAWERNLASELLGSDATTSPASPAAASKLSSRRSNTGNGLGGASTAATATPQQPADGARRGSGASYHSDVTGCAGAGTASSAAKAGHAGSDVGVGGGGGPGWGAWIRGGMGWGTRSSNHSATGTSTPGAASQASMHGPGGAAGGGEPDTGGLEAAIRSAAEPAELRDLALDLLHERDEWRNRALSAQDALGRAQTARGAAVREAQRLEVRLREYQDELGRRTDGSLLQELVEAKVRIAELANENLRLRRQITHMGPLFYGDSGEDPGTPHKSSIANT</sequence>
<name>A8JG48_CHLRE</name>
<feature type="region of interest" description="Disordered" evidence="2">
    <location>
        <begin position="442"/>
        <end position="489"/>
    </location>
</feature>
<evidence type="ECO:0000256" key="2">
    <source>
        <dbReference type="SAM" id="MobiDB-lite"/>
    </source>
</evidence>
<reference evidence="3 4" key="1">
    <citation type="journal article" date="2007" name="Science">
        <title>The Chlamydomonas genome reveals the evolution of key animal and plant functions.</title>
        <authorList>
            <person name="Merchant S.S."/>
            <person name="Prochnik S.E."/>
            <person name="Vallon O."/>
            <person name="Harris E.H."/>
            <person name="Karpowicz S.J."/>
            <person name="Witman G.B."/>
            <person name="Terry A."/>
            <person name="Salamov A."/>
            <person name="Fritz-Laylin L.K."/>
            <person name="Marechal-Drouard L."/>
            <person name="Marshall W.F."/>
            <person name="Qu L.H."/>
            <person name="Nelson D.R."/>
            <person name="Sanderfoot A.A."/>
            <person name="Spalding M.H."/>
            <person name="Kapitonov V.V."/>
            <person name="Ren Q."/>
            <person name="Ferris P."/>
            <person name="Lindquist E."/>
            <person name="Shapiro H."/>
            <person name="Lucas S.M."/>
            <person name="Grimwood J."/>
            <person name="Schmutz J."/>
            <person name="Cardol P."/>
            <person name="Cerutti H."/>
            <person name="Chanfreau G."/>
            <person name="Chen C.L."/>
            <person name="Cognat V."/>
            <person name="Croft M.T."/>
            <person name="Dent R."/>
            <person name="Dutcher S."/>
            <person name="Fernandez E."/>
            <person name="Fukuzawa H."/>
            <person name="Gonzalez-Ballester D."/>
            <person name="Gonzalez-Halphen D."/>
            <person name="Hallmann A."/>
            <person name="Hanikenne M."/>
            <person name="Hippler M."/>
            <person name="Inwood W."/>
            <person name="Jabbari K."/>
            <person name="Kalanon M."/>
            <person name="Kuras R."/>
            <person name="Lefebvre P.A."/>
            <person name="Lemaire S.D."/>
            <person name="Lobanov A.V."/>
            <person name="Lohr M."/>
            <person name="Manuell A."/>
            <person name="Meier I."/>
            <person name="Mets L."/>
            <person name="Mittag M."/>
            <person name="Mittelmeier T."/>
            <person name="Moroney J.V."/>
            <person name="Moseley J."/>
            <person name="Napoli C."/>
            <person name="Nedelcu A.M."/>
            <person name="Niyogi K."/>
            <person name="Novoselov S.V."/>
            <person name="Paulsen I.T."/>
            <person name="Pazour G."/>
            <person name="Purton S."/>
            <person name="Ral J.P."/>
            <person name="Riano-Pachon D.M."/>
            <person name="Riekhof W."/>
            <person name="Rymarquis L."/>
            <person name="Schroda M."/>
            <person name="Stern D."/>
            <person name="Umen J."/>
            <person name="Willows R."/>
            <person name="Wilson N."/>
            <person name="Zimmer S.L."/>
            <person name="Allmer J."/>
            <person name="Balk J."/>
            <person name="Bisova K."/>
            <person name="Chen C.J."/>
            <person name="Elias M."/>
            <person name="Gendler K."/>
            <person name="Hauser C."/>
            <person name="Lamb M.R."/>
            <person name="Ledford H."/>
            <person name="Long J.C."/>
            <person name="Minagawa J."/>
            <person name="Page M.D."/>
            <person name="Pan J."/>
            <person name="Pootakham W."/>
            <person name="Roje S."/>
            <person name="Rose A."/>
            <person name="Stahlberg E."/>
            <person name="Terauchi A.M."/>
            <person name="Yang P."/>
            <person name="Ball S."/>
            <person name="Bowler C."/>
            <person name="Dieckmann C.L."/>
            <person name="Gladyshev V.N."/>
            <person name="Green P."/>
            <person name="Jorgensen R."/>
            <person name="Mayfield S."/>
            <person name="Mueller-Roeber B."/>
            <person name="Rajamani S."/>
            <person name="Sayre R.T."/>
            <person name="Brokstein P."/>
            <person name="Dubchak I."/>
            <person name="Goodstein D."/>
            <person name="Hornick L."/>
            <person name="Huang Y.W."/>
            <person name="Jhaveri J."/>
            <person name="Luo Y."/>
            <person name="Martinez D."/>
            <person name="Ngau W.C."/>
            <person name="Otillar B."/>
            <person name="Poliakov A."/>
            <person name="Porter A."/>
            <person name="Szajkowski L."/>
            <person name="Werner G."/>
            <person name="Zhou K."/>
            <person name="Grigoriev I.V."/>
            <person name="Rokhsar D.S."/>
            <person name="Grossman A.R."/>
        </authorList>
    </citation>
    <scope>NUCLEOTIDE SEQUENCE [LARGE SCALE GENOMIC DNA]</scope>
    <source>
        <strain evidence="4">CC-503</strain>
    </source>
</reference>
<protein>
    <recommendedName>
        <fullName evidence="5">C2 NT-type domain-containing protein</fullName>
    </recommendedName>
</protein>
<feature type="region of interest" description="Disordered" evidence="2">
    <location>
        <begin position="242"/>
        <end position="404"/>
    </location>
</feature>
<evidence type="ECO:0000313" key="4">
    <source>
        <dbReference type="Proteomes" id="UP000006906"/>
    </source>
</evidence>
<evidence type="ECO:0000256" key="1">
    <source>
        <dbReference type="SAM" id="Coils"/>
    </source>
</evidence>
<feature type="compositionally biased region" description="Polar residues" evidence="2">
    <location>
        <begin position="451"/>
        <end position="471"/>
    </location>
</feature>
<feature type="region of interest" description="Disordered" evidence="2">
    <location>
        <begin position="164"/>
        <end position="186"/>
    </location>
</feature>
<feature type="coiled-coil region" evidence="1">
    <location>
        <begin position="534"/>
        <end position="587"/>
    </location>
</feature>
<evidence type="ECO:0000313" key="3">
    <source>
        <dbReference type="EMBL" id="PNW83233.1"/>
    </source>
</evidence>
<dbReference type="GeneID" id="5727745"/>
<feature type="compositionally biased region" description="Gly residues" evidence="2">
    <location>
        <begin position="474"/>
        <end position="485"/>
    </location>
</feature>
<feature type="compositionally biased region" description="Low complexity" evidence="2">
    <location>
        <begin position="351"/>
        <end position="387"/>
    </location>
</feature>